<dbReference type="SUPFAM" id="SSF52540">
    <property type="entry name" value="P-loop containing nucleoside triphosphate hydrolases"/>
    <property type="match status" value="1"/>
</dbReference>
<comment type="caution">
    <text evidence="5">The sequence shown here is derived from an EMBL/GenBank/DDBJ whole genome shotgun (WGS) entry which is preliminary data.</text>
</comment>
<dbReference type="PROSITE" id="PS50893">
    <property type="entry name" value="ABC_TRANSPORTER_2"/>
    <property type="match status" value="1"/>
</dbReference>
<dbReference type="Pfam" id="PF00005">
    <property type="entry name" value="ABC_tran"/>
    <property type="match status" value="1"/>
</dbReference>
<reference evidence="6" key="1">
    <citation type="journal article" date="2019" name="Int. J. Syst. Evol. Microbiol.">
        <title>The Global Catalogue of Microorganisms (GCM) 10K type strain sequencing project: providing services to taxonomists for standard genome sequencing and annotation.</title>
        <authorList>
            <consortium name="The Broad Institute Genomics Platform"/>
            <consortium name="The Broad Institute Genome Sequencing Center for Infectious Disease"/>
            <person name="Wu L."/>
            <person name="Ma J."/>
        </authorList>
    </citation>
    <scope>NUCLEOTIDE SEQUENCE [LARGE SCALE GENOMIC DNA]</scope>
    <source>
        <strain evidence="6">CGMCC 1.3240</strain>
    </source>
</reference>
<feature type="domain" description="ABC transporter" evidence="4">
    <location>
        <begin position="2"/>
        <end position="228"/>
    </location>
</feature>
<keyword evidence="2" id="KW-0547">Nucleotide-binding</keyword>
<gene>
    <name evidence="5" type="ORF">ACFPYJ_03330</name>
</gene>
<keyword evidence="1" id="KW-0813">Transport</keyword>
<dbReference type="PANTHER" id="PTHR42939">
    <property type="entry name" value="ABC TRANSPORTER ATP-BINDING PROTEIN ALBC-RELATED"/>
    <property type="match status" value="1"/>
</dbReference>
<evidence type="ECO:0000256" key="2">
    <source>
        <dbReference type="ARBA" id="ARBA00022741"/>
    </source>
</evidence>
<dbReference type="Proteomes" id="UP001596047">
    <property type="component" value="Unassembled WGS sequence"/>
</dbReference>
<dbReference type="PANTHER" id="PTHR42939:SF1">
    <property type="entry name" value="ABC TRANSPORTER ATP-BINDING PROTEIN ALBC-RELATED"/>
    <property type="match status" value="1"/>
</dbReference>
<evidence type="ECO:0000256" key="1">
    <source>
        <dbReference type="ARBA" id="ARBA00022448"/>
    </source>
</evidence>
<dbReference type="InterPro" id="IPR003439">
    <property type="entry name" value="ABC_transporter-like_ATP-bd"/>
</dbReference>
<accession>A0ABW0VUD4</accession>
<organism evidence="5 6">
    <name type="scientific">Paenibacillus solisilvae</name>
    <dbReference type="NCBI Taxonomy" id="2486751"/>
    <lineage>
        <taxon>Bacteria</taxon>
        <taxon>Bacillati</taxon>
        <taxon>Bacillota</taxon>
        <taxon>Bacilli</taxon>
        <taxon>Bacillales</taxon>
        <taxon>Paenibacillaceae</taxon>
        <taxon>Paenibacillus</taxon>
    </lineage>
</organism>
<evidence type="ECO:0000313" key="5">
    <source>
        <dbReference type="EMBL" id="MFC5648161.1"/>
    </source>
</evidence>
<keyword evidence="6" id="KW-1185">Reference proteome</keyword>
<dbReference type="EMBL" id="JBHSOW010000015">
    <property type="protein sequence ID" value="MFC5648161.1"/>
    <property type="molecule type" value="Genomic_DNA"/>
</dbReference>
<sequence>MLELQRVIWRSAGSDFRLFIPRLTVKSGITLIVGRNGAGKSSLLKLMATAQFPLEGDIRYDGMTTSRDLAVIRSSIGFVPTGAELYEEMKAAKLLRYLAELKGNTNPAQLDQLMDSFHLAPYKNDKIKSLAQGVRQRIALAQAWIGSPSFLFMDEPLNALDSLERLHFIRYVAANARNRTVVISTHELNEWEAWADRILWLDEGRPLFHGTIAEWGEDLPLSVWEGRIDIKDYHHLNPEHVLHVREDNLAYVVRYLGSEPPGSQFIRQSPTLEDAYFIRCRSHPTLLNSI</sequence>
<dbReference type="GO" id="GO:0005524">
    <property type="term" value="F:ATP binding"/>
    <property type="evidence" value="ECO:0007669"/>
    <property type="project" value="UniProtKB-KW"/>
</dbReference>
<keyword evidence="3 5" id="KW-0067">ATP-binding</keyword>
<dbReference type="Gene3D" id="3.40.50.300">
    <property type="entry name" value="P-loop containing nucleotide triphosphate hydrolases"/>
    <property type="match status" value="1"/>
</dbReference>
<protein>
    <submittedName>
        <fullName evidence="5">ATP-binding cassette domain-containing protein</fullName>
    </submittedName>
</protein>
<evidence type="ECO:0000313" key="6">
    <source>
        <dbReference type="Proteomes" id="UP001596047"/>
    </source>
</evidence>
<dbReference type="InterPro" id="IPR027417">
    <property type="entry name" value="P-loop_NTPase"/>
</dbReference>
<dbReference type="InterPro" id="IPR003593">
    <property type="entry name" value="AAA+_ATPase"/>
</dbReference>
<evidence type="ECO:0000259" key="4">
    <source>
        <dbReference type="PROSITE" id="PS50893"/>
    </source>
</evidence>
<evidence type="ECO:0000256" key="3">
    <source>
        <dbReference type="ARBA" id="ARBA00022840"/>
    </source>
</evidence>
<dbReference type="RefSeq" id="WP_379186619.1">
    <property type="nucleotide sequence ID" value="NZ_JBHSOW010000015.1"/>
</dbReference>
<proteinExistence type="predicted"/>
<name>A0ABW0VUD4_9BACL</name>
<dbReference type="SMART" id="SM00382">
    <property type="entry name" value="AAA"/>
    <property type="match status" value="1"/>
</dbReference>
<dbReference type="InterPro" id="IPR051782">
    <property type="entry name" value="ABC_Transporter_VariousFunc"/>
</dbReference>